<proteinExistence type="predicted"/>
<name>A0A5K7Z479_9BACT</name>
<gene>
    <name evidence="1" type="ORF">DSCW_42190</name>
</gene>
<reference evidence="1 2" key="1">
    <citation type="submission" date="2019-11" db="EMBL/GenBank/DDBJ databases">
        <title>Comparative genomics of hydrocarbon-degrading Desulfosarcina strains.</title>
        <authorList>
            <person name="Watanabe M."/>
            <person name="Kojima H."/>
            <person name="Fukui M."/>
        </authorList>
    </citation>
    <scope>NUCLEOTIDE SEQUENCE [LARGE SCALE GENOMIC DNA]</scope>
    <source>
        <strain evidence="1 2">PP31</strain>
    </source>
</reference>
<dbReference type="AlphaFoldDB" id="A0A5K7Z479"/>
<organism evidence="1 2">
    <name type="scientific">Desulfosarcina widdelii</name>
    <dbReference type="NCBI Taxonomy" id="947919"/>
    <lineage>
        <taxon>Bacteria</taxon>
        <taxon>Pseudomonadati</taxon>
        <taxon>Thermodesulfobacteriota</taxon>
        <taxon>Desulfobacteria</taxon>
        <taxon>Desulfobacterales</taxon>
        <taxon>Desulfosarcinaceae</taxon>
        <taxon>Desulfosarcina</taxon>
    </lineage>
</organism>
<dbReference type="RefSeq" id="WP_155305607.1">
    <property type="nucleotide sequence ID" value="NZ_AP021875.1"/>
</dbReference>
<keyword evidence="2" id="KW-1185">Reference proteome</keyword>
<dbReference type="Proteomes" id="UP000427769">
    <property type="component" value="Chromosome"/>
</dbReference>
<accession>A0A5K7Z479</accession>
<dbReference type="KEGG" id="dwd:DSCW_42190"/>
<evidence type="ECO:0000313" key="1">
    <source>
        <dbReference type="EMBL" id="BBO76802.1"/>
    </source>
</evidence>
<sequence length="121" mass="14419">MQPNLTVKDLESRWEKALEETRRAAATHPAIYRKLKAHAAEIVENPLDINDYFPTVEKLLNRLETLDPCRRGSIFDLFCERISPGNIWQVRTLRLECRDLLAHLDAFDRWKRERIHLRRVK</sequence>
<protein>
    <submittedName>
        <fullName evidence="1">Uncharacterized protein</fullName>
    </submittedName>
</protein>
<evidence type="ECO:0000313" key="2">
    <source>
        <dbReference type="Proteomes" id="UP000427769"/>
    </source>
</evidence>
<dbReference type="EMBL" id="AP021875">
    <property type="protein sequence ID" value="BBO76802.1"/>
    <property type="molecule type" value="Genomic_DNA"/>
</dbReference>
<dbReference type="OrthoDB" id="5420804at2"/>